<sequence length="121" mass="13438">MTMPSVTRDLLMLAPSFSLAPVAHVASALSLPAKSTRWILLTISHGSSASKRAWRGVHTLRAVIHGNEGRERRIKANHPFNRGELTINTVLLNIYSWMWLKANMFNTNIGQIYLINGLTGS</sequence>
<dbReference type="AlphaFoldDB" id="A0A8C7TWJ5"/>
<name>A0A8C7TWJ5_ONCMY</name>
<reference evidence="1" key="3">
    <citation type="submission" date="2025-09" db="UniProtKB">
        <authorList>
            <consortium name="Ensembl"/>
        </authorList>
    </citation>
    <scope>IDENTIFICATION</scope>
</reference>
<dbReference type="Ensembl" id="ENSOMYT00000096951.2">
    <property type="protein sequence ID" value="ENSOMYP00000089017.2"/>
    <property type="gene ID" value="ENSOMYG00000041110.2"/>
</dbReference>
<evidence type="ECO:0000313" key="2">
    <source>
        <dbReference type="Proteomes" id="UP000694395"/>
    </source>
</evidence>
<reference evidence="1" key="1">
    <citation type="submission" date="2020-07" db="EMBL/GenBank/DDBJ databases">
        <title>A long reads based de novo assembly of the rainbow trout Arlee double haploid line genome.</title>
        <authorList>
            <person name="Gao G."/>
            <person name="Palti Y."/>
        </authorList>
    </citation>
    <scope>NUCLEOTIDE SEQUENCE [LARGE SCALE GENOMIC DNA]</scope>
</reference>
<dbReference type="Proteomes" id="UP000694395">
    <property type="component" value="Chromosome 23"/>
</dbReference>
<keyword evidence="2" id="KW-1185">Reference proteome</keyword>
<accession>A0A8C7TWJ5</accession>
<proteinExistence type="predicted"/>
<protein>
    <submittedName>
        <fullName evidence="1">Uncharacterized protein</fullName>
    </submittedName>
</protein>
<reference evidence="1" key="2">
    <citation type="submission" date="2025-08" db="UniProtKB">
        <authorList>
            <consortium name="Ensembl"/>
        </authorList>
    </citation>
    <scope>IDENTIFICATION</scope>
</reference>
<evidence type="ECO:0000313" key="1">
    <source>
        <dbReference type="Ensembl" id="ENSOMYP00000089017.2"/>
    </source>
</evidence>
<organism evidence="1 2">
    <name type="scientific">Oncorhynchus mykiss</name>
    <name type="common">Rainbow trout</name>
    <name type="synonym">Salmo gairdneri</name>
    <dbReference type="NCBI Taxonomy" id="8022"/>
    <lineage>
        <taxon>Eukaryota</taxon>
        <taxon>Metazoa</taxon>
        <taxon>Chordata</taxon>
        <taxon>Craniata</taxon>
        <taxon>Vertebrata</taxon>
        <taxon>Euteleostomi</taxon>
        <taxon>Actinopterygii</taxon>
        <taxon>Neopterygii</taxon>
        <taxon>Teleostei</taxon>
        <taxon>Protacanthopterygii</taxon>
        <taxon>Salmoniformes</taxon>
        <taxon>Salmonidae</taxon>
        <taxon>Salmoninae</taxon>
        <taxon>Oncorhynchus</taxon>
    </lineage>
</organism>